<dbReference type="SUPFAM" id="SSF54001">
    <property type="entry name" value="Cysteine proteinases"/>
    <property type="match status" value="1"/>
</dbReference>
<dbReference type="EMBL" id="AYRZ02000008">
    <property type="protein sequence ID" value="PHT74095.1"/>
    <property type="molecule type" value="Genomic_DNA"/>
</dbReference>
<evidence type="ECO:0008006" key="3">
    <source>
        <dbReference type="Google" id="ProtNLM"/>
    </source>
</evidence>
<name>A0A2G2YWV0_CAPAN</name>
<protein>
    <recommendedName>
        <fullName evidence="3">Ubiquitin-like protease family profile domain-containing protein</fullName>
    </recommendedName>
</protein>
<dbReference type="Gramene" id="PHT74095">
    <property type="protein sequence ID" value="PHT74095"/>
    <property type="gene ID" value="T459_21372"/>
</dbReference>
<accession>A0A2G2YWV0</accession>
<evidence type="ECO:0000313" key="1">
    <source>
        <dbReference type="EMBL" id="PHT74095.1"/>
    </source>
</evidence>
<reference evidence="1 2" key="2">
    <citation type="journal article" date="2017" name="Genome Biol.">
        <title>New reference genome sequences of hot pepper reveal the massive evolution of plant disease-resistance genes by retroduplication.</title>
        <authorList>
            <person name="Kim S."/>
            <person name="Park J."/>
            <person name="Yeom S.I."/>
            <person name="Kim Y.M."/>
            <person name="Seo E."/>
            <person name="Kim K.T."/>
            <person name="Kim M.S."/>
            <person name="Lee J.M."/>
            <person name="Cheong K."/>
            <person name="Shin H.S."/>
            <person name="Kim S.B."/>
            <person name="Han K."/>
            <person name="Lee J."/>
            <person name="Park M."/>
            <person name="Lee H.A."/>
            <person name="Lee H.Y."/>
            <person name="Lee Y."/>
            <person name="Oh S."/>
            <person name="Lee J.H."/>
            <person name="Choi E."/>
            <person name="Choi E."/>
            <person name="Lee S.E."/>
            <person name="Jeon J."/>
            <person name="Kim H."/>
            <person name="Choi G."/>
            <person name="Song H."/>
            <person name="Lee J."/>
            <person name="Lee S.C."/>
            <person name="Kwon J.K."/>
            <person name="Lee H.Y."/>
            <person name="Koo N."/>
            <person name="Hong Y."/>
            <person name="Kim R.W."/>
            <person name="Kang W.H."/>
            <person name="Huh J.H."/>
            <person name="Kang B.C."/>
            <person name="Yang T.J."/>
            <person name="Lee Y.H."/>
            <person name="Bennetzen J.L."/>
            <person name="Choi D."/>
        </authorList>
    </citation>
    <scope>NUCLEOTIDE SEQUENCE [LARGE SCALE GENOMIC DNA]</scope>
    <source>
        <strain evidence="2">cv. CM334</strain>
    </source>
</reference>
<dbReference type="AlphaFoldDB" id="A0A2G2YWV0"/>
<evidence type="ECO:0000313" key="2">
    <source>
        <dbReference type="Proteomes" id="UP000222542"/>
    </source>
</evidence>
<organism evidence="1 2">
    <name type="scientific">Capsicum annuum</name>
    <name type="common">Capsicum pepper</name>
    <dbReference type="NCBI Taxonomy" id="4072"/>
    <lineage>
        <taxon>Eukaryota</taxon>
        <taxon>Viridiplantae</taxon>
        <taxon>Streptophyta</taxon>
        <taxon>Embryophyta</taxon>
        <taxon>Tracheophyta</taxon>
        <taxon>Spermatophyta</taxon>
        <taxon>Magnoliopsida</taxon>
        <taxon>eudicotyledons</taxon>
        <taxon>Gunneridae</taxon>
        <taxon>Pentapetalae</taxon>
        <taxon>asterids</taxon>
        <taxon>lamiids</taxon>
        <taxon>Solanales</taxon>
        <taxon>Solanaceae</taxon>
        <taxon>Solanoideae</taxon>
        <taxon>Capsiceae</taxon>
        <taxon>Capsicum</taxon>
    </lineage>
</organism>
<dbReference type="PANTHER" id="PTHR31470">
    <property type="entry name" value="CYSTEINE PROTEINASES SUPERFAMILY PROTEIN-RELATED-RELATED"/>
    <property type="match status" value="1"/>
</dbReference>
<dbReference type="InterPro" id="IPR038765">
    <property type="entry name" value="Papain-like_cys_pep_sf"/>
</dbReference>
<keyword evidence="2" id="KW-1185">Reference proteome</keyword>
<dbReference type="Proteomes" id="UP000222542">
    <property type="component" value="Unassembled WGS sequence"/>
</dbReference>
<comment type="caution">
    <text evidence="1">The sequence shown here is derived from an EMBL/GenBank/DDBJ whole genome shotgun (WGS) entry which is preliminary data.</text>
</comment>
<reference evidence="1 2" key="1">
    <citation type="journal article" date="2014" name="Nat. Genet.">
        <title>Genome sequence of the hot pepper provides insights into the evolution of pungency in Capsicum species.</title>
        <authorList>
            <person name="Kim S."/>
            <person name="Park M."/>
            <person name="Yeom S.I."/>
            <person name="Kim Y.M."/>
            <person name="Lee J.M."/>
            <person name="Lee H.A."/>
            <person name="Seo E."/>
            <person name="Choi J."/>
            <person name="Cheong K."/>
            <person name="Kim K.T."/>
            <person name="Jung K."/>
            <person name="Lee G.W."/>
            <person name="Oh S.K."/>
            <person name="Bae C."/>
            <person name="Kim S.B."/>
            <person name="Lee H.Y."/>
            <person name="Kim S.Y."/>
            <person name="Kim M.S."/>
            <person name="Kang B.C."/>
            <person name="Jo Y.D."/>
            <person name="Yang H.B."/>
            <person name="Jeong H.J."/>
            <person name="Kang W.H."/>
            <person name="Kwon J.K."/>
            <person name="Shin C."/>
            <person name="Lim J.Y."/>
            <person name="Park J.H."/>
            <person name="Huh J.H."/>
            <person name="Kim J.S."/>
            <person name="Kim B.D."/>
            <person name="Cohen O."/>
            <person name="Paran I."/>
            <person name="Suh M.C."/>
            <person name="Lee S.B."/>
            <person name="Kim Y.K."/>
            <person name="Shin Y."/>
            <person name="Noh S.J."/>
            <person name="Park J."/>
            <person name="Seo Y.S."/>
            <person name="Kwon S.Y."/>
            <person name="Kim H.A."/>
            <person name="Park J.M."/>
            <person name="Kim H.J."/>
            <person name="Choi S.B."/>
            <person name="Bosland P.W."/>
            <person name="Reeves G."/>
            <person name="Jo S.H."/>
            <person name="Lee B.W."/>
            <person name="Cho H.T."/>
            <person name="Choi H.S."/>
            <person name="Lee M.S."/>
            <person name="Yu Y."/>
            <person name="Do Choi Y."/>
            <person name="Park B.S."/>
            <person name="van Deynze A."/>
            <person name="Ashrafi H."/>
            <person name="Hill T."/>
            <person name="Kim W.T."/>
            <person name="Pai H.S."/>
            <person name="Ahn H.K."/>
            <person name="Yeam I."/>
            <person name="Giovannoni J.J."/>
            <person name="Rose J.K."/>
            <person name="Sorensen I."/>
            <person name="Lee S.J."/>
            <person name="Kim R.W."/>
            <person name="Choi I.Y."/>
            <person name="Choi B.S."/>
            <person name="Lim J.S."/>
            <person name="Lee Y.H."/>
            <person name="Choi D."/>
        </authorList>
    </citation>
    <scope>NUCLEOTIDE SEQUENCE [LARGE SCALE GENOMIC DNA]</scope>
    <source>
        <strain evidence="2">cv. CM334</strain>
    </source>
</reference>
<sequence length="242" mass="27043">MLQQISYLVQQISDLLETIKIDFSSVAPGWLYFATNNIPGATDEYSIFIVSNGLLICCNRVINAINALTASVKEITSKRGVILSKRISYPYTLLEIKVDVIVEATAEEHNITVDNPLTASKKKEKIEPILSTTARSFRTEECLINIIKGFSIPAGLPWHLVDEVYIPINYGDEFHWVLAIVILKERDCSFFVAAYAEYLSDELQVPNDVLDAGLLCKGYIALLLKYGEAKAQKLYTSDSKDP</sequence>
<gene>
    <name evidence="1" type="ORF">T459_21372</name>
</gene>
<proteinExistence type="predicted"/>
<dbReference type="PANTHER" id="PTHR31470:SF46">
    <property type="entry name" value="ULP1 PROTEASE FAMILY, C-TERMINAL CATALYTIC DOMAIN CONTAINING PROTEIN"/>
    <property type="match status" value="1"/>
</dbReference>